<proteinExistence type="inferred from homology"/>
<dbReference type="InterPro" id="IPR002355">
    <property type="entry name" value="Cu_oxidase_Cu_BS"/>
</dbReference>
<dbReference type="GO" id="GO:0005886">
    <property type="term" value="C:plasma membrane"/>
    <property type="evidence" value="ECO:0007669"/>
    <property type="project" value="TreeGrafter"/>
</dbReference>
<dbReference type="GO" id="GO:0016491">
    <property type="term" value="F:oxidoreductase activity"/>
    <property type="evidence" value="ECO:0007669"/>
    <property type="project" value="UniProtKB-KW"/>
</dbReference>
<feature type="domain" description="Plastocyanin-like" evidence="5">
    <location>
        <begin position="200"/>
        <end position="313"/>
    </location>
</feature>
<evidence type="ECO:0008006" key="10">
    <source>
        <dbReference type="Google" id="ProtNLM"/>
    </source>
</evidence>
<dbReference type="Proteomes" id="UP001329430">
    <property type="component" value="Chromosome 4"/>
</dbReference>
<keyword evidence="4" id="KW-0732">Signal</keyword>
<dbReference type="PANTHER" id="PTHR11709:SF232">
    <property type="entry name" value="STRAW, ISOFORM G"/>
    <property type="match status" value="1"/>
</dbReference>
<keyword evidence="2" id="KW-0479">Metal-binding</keyword>
<dbReference type="InterPro" id="IPR011706">
    <property type="entry name" value="Cu-oxidase_C"/>
</dbReference>
<organism evidence="8 9">
    <name type="scientific">Pyrocoelia pectoralis</name>
    <dbReference type="NCBI Taxonomy" id="417401"/>
    <lineage>
        <taxon>Eukaryota</taxon>
        <taxon>Metazoa</taxon>
        <taxon>Ecdysozoa</taxon>
        <taxon>Arthropoda</taxon>
        <taxon>Hexapoda</taxon>
        <taxon>Insecta</taxon>
        <taxon>Pterygota</taxon>
        <taxon>Neoptera</taxon>
        <taxon>Endopterygota</taxon>
        <taxon>Coleoptera</taxon>
        <taxon>Polyphaga</taxon>
        <taxon>Elateriformia</taxon>
        <taxon>Elateroidea</taxon>
        <taxon>Lampyridae</taxon>
        <taxon>Lampyrinae</taxon>
        <taxon>Pyrocoelia</taxon>
    </lineage>
</organism>
<dbReference type="Pfam" id="PF07732">
    <property type="entry name" value="Cu-oxidase_3"/>
    <property type="match status" value="1"/>
</dbReference>
<dbReference type="GO" id="GO:0006826">
    <property type="term" value="P:iron ion transport"/>
    <property type="evidence" value="ECO:0007669"/>
    <property type="project" value="TreeGrafter"/>
</dbReference>
<evidence type="ECO:0000259" key="7">
    <source>
        <dbReference type="Pfam" id="PF07732"/>
    </source>
</evidence>
<feature type="domain" description="Plastocyanin-like" evidence="6">
    <location>
        <begin position="338"/>
        <end position="487"/>
    </location>
</feature>
<feature type="chain" id="PRO_5042874973" description="Laccase" evidence="4">
    <location>
        <begin position="22"/>
        <end position="510"/>
    </location>
</feature>
<accession>A0AAN7VCI8</accession>
<evidence type="ECO:0000256" key="1">
    <source>
        <dbReference type="ARBA" id="ARBA00010609"/>
    </source>
</evidence>
<reference evidence="8 9" key="1">
    <citation type="journal article" date="2024" name="Insects">
        <title>An Improved Chromosome-Level Genome Assembly of the Firefly Pyrocoelia pectoralis.</title>
        <authorList>
            <person name="Fu X."/>
            <person name="Meyer-Rochow V.B."/>
            <person name="Ballantyne L."/>
            <person name="Zhu X."/>
        </authorList>
    </citation>
    <scope>NUCLEOTIDE SEQUENCE [LARGE SCALE GENOMIC DNA]</scope>
    <source>
        <strain evidence="8">XCY_ONT2</strain>
    </source>
</reference>
<evidence type="ECO:0000256" key="3">
    <source>
        <dbReference type="ARBA" id="ARBA00023002"/>
    </source>
</evidence>
<dbReference type="EMBL" id="JAVRBK010000004">
    <property type="protein sequence ID" value="KAK5644308.1"/>
    <property type="molecule type" value="Genomic_DNA"/>
</dbReference>
<dbReference type="InterPro" id="IPR045087">
    <property type="entry name" value="Cu-oxidase_fam"/>
</dbReference>
<keyword evidence="9" id="KW-1185">Reference proteome</keyword>
<name>A0AAN7VCI8_9COLE</name>
<dbReference type="CDD" id="cd13858">
    <property type="entry name" value="CuRO_1_tcLCC2_insect_like"/>
    <property type="match status" value="1"/>
</dbReference>
<dbReference type="FunFam" id="2.60.40.420:FF:000045">
    <property type="entry name" value="Laccase 2"/>
    <property type="match status" value="1"/>
</dbReference>
<dbReference type="FunFam" id="2.60.40.420:FF:000031">
    <property type="entry name" value="Laccase-2 isoform A"/>
    <property type="match status" value="1"/>
</dbReference>
<dbReference type="InterPro" id="IPR033138">
    <property type="entry name" value="Cu_oxidase_CS"/>
</dbReference>
<protein>
    <recommendedName>
        <fullName evidence="10">Laccase</fullName>
    </recommendedName>
</protein>
<evidence type="ECO:0000256" key="2">
    <source>
        <dbReference type="ARBA" id="ARBA00022723"/>
    </source>
</evidence>
<dbReference type="PROSITE" id="PS00079">
    <property type="entry name" value="MULTICOPPER_OXIDASE1"/>
    <property type="match status" value="1"/>
</dbReference>
<dbReference type="Pfam" id="PF07731">
    <property type="entry name" value="Cu-oxidase_2"/>
    <property type="match status" value="1"/>
</dbReference>
<dbReference type="CDD" id="cd13905">
    <property type="entry name" value="CuRO_3_tcLLC2_insect_like"/>
    <property type="match status" value="1"/>
</dbReference>
<comment type="caution">
    <text evidence="8">The sequence shown here is derived from an EMBL/GenBank/DDBJ whole genome shotgun (WGS) entry which is preliminary data.</text>
</comment>
<dbReference type="CDD" id="cd13884">
    <property type="entry name" value="CuRO_2_tcLCC_insect_like"/>
    <property type="match status" value="1"/>
</dbReference>
<evidence type="ECO:0000259" key="6">
    <source>
        <dbReference type="Pfam" id="PF07731"/>
    </source>
</evidence>
<dbReference type="InterPro" id="IPR011707">
    <property type="entry name" value="Cu-oxidase-like_N"/>
</dbReference>
<feature type="domain" description="Plastocyanin-like" evidence="7">
    <location>
        <begin position="74"/>
        <end position="185"/>
    </location>
</feature>
<evidence type="ECO:0000256" key="4">
    <source>
        <dbReference type="SAM" id="SignalP"/>
    </source>
</evidence>
<feature type="signal peptide" evidence="4">
    <location>
        <begin position="1"/>
        <end position="21"/>
    </location>
</feature>
<dbReference type="AlphaFoldDB" id="A0AAN7VCI8"/>
<dbReference type="PANTHER" id="PTHR11709">
    <property type="entry name" value="MULTI-COPPER OXIDASE"/>
    <property type="match status" value="1"/>
</dbReference>
<sequence length="510" mass="57225">MILTFTLSVLCLVLDVEGGWGSQRNIIHPPQRNDCARKCVYGQPRTCYYYFHIEQYSTMGWSCNNCTVPSDCQCILADGVERSVYTANRMIPGPKIEVCEGDKVVVDVENTIDGSEVTIHWHGIWQRDTQYYDGVPFVTQCPILSGNTFRYTWFAKNAGTHFWHAHTGMQKLDGLSGPVIIRQSASRDYHGSSYGNDLSEHVIIINDWFPYFATETLPGALRRTNLLGQLPHSLLINGKGQTIHPDTSVMTQTPLQEFNVTSGQTYRFRLINAMATICPVILTIDQHTLTAIASDGEPFERIVVNGIQSYSGKLLFFFFGNGELMTHRVDSIEYTSPPSPLISQIKDISPSQLCNKNKKPKNCGEICSCTHVIELPLNAVVELILIDDSSPVGSPHTIHLHGYAFNVMGMGIVPNGTGSSVAKLTNLDRRDMLERRFYQPAFKDTLTVPSNGYAVVRFRANNPGFWFFHCHFMYHMAIGMEMVLQVGNFSHIPPIPKGFPKCGSYIPNHW</sequence>
<gene>
    <name evidence="8" type="ORF">RI129_005608</name>
</gene>
<evidence type="ECO:0000313" key="8">
    <source>
        <dbReference type="EMBL" id="KAK5644308.1"/>
    </source>
</evidence>
<dbReference type="GO" id="GO:0005507">
    <property type="term" value="F:copper ion binding"/>
    <property type="evidence" value="ECO:0007669"/>
    <property type="project" value="InterPro"/>
</dbReference>
<keyword evidence="3" id="KW-0560">Oxidoreductase</keyword>
<dbReference type="Gene3D" id="2.60.40.420">
    <property type="entry name" value="Cupredoxins - blue copper proteins"/>
    <property type="match status" value="3"/>
</dbReference>
<comment type="similarity">
    <text evidence="1">Belongs to the multicopper oxidase family.</text>
</comment>
<evidence type="ECO:0000313" key="9">
    <source>
        <dbReference type="Proteomes" id="UP001329430"/>
    </source>
</evidence>
<dbReference type="InterPro" id="IPR008972">
    <property type="entry name" value="Cupredoxin"/>
</dbReference>
<dbReference type="InterPro" id="IPR001117">
    <property type="entry name" value="Cu-oxidase_2nd"/>
</dbReference>
<dbReference type="PROSITE" id="PS00080">
    <property type="entry name" value="MULTICOPPER_OXIDASE2"/>
    <property type="match status" value="1"/>
</dbReference>
<dbReference type="Pfam" id="PF00394">
    <property type="entry name" value="Cu-oxidase"/>
    <property type="match status" value="1"/>
</dbReference>
<dbReference type="SUPFAM" id="SSF49503">
    <property type="entry name" value="Cupredoxins"/>
    <property type="match status" value="2"/>
</dbReference>
<evidence type="ECO:0000259" key="5">
    <source>
        <dbReference type="Pfam" id="PF00394"/>
    </source>
</evidence>